<organism evidence="2 3">
    <name type="scientific">Geitlerinema calcuttense NRMC-F 0142</name>
    <dbReference type="NCBI Taxonomy" id="2922238"/>
    <lineage>
        <taxon>Bacteria</taxon>
        <taxon>Bacillati</taxon>
        <taxon>Cyanobacteriota</taxon>
        <taxon>Cyanophyceae</taxon>
        <taxon>Geitlerinematales</taxon>
        <taxon>Geitlerinemataceae</taxon>
        <taxon>Geitlerinema</taxon>
    </lineage>
</organism>
<dbReference type="RefSeq" id="WP_285964255.1">
    <property type="nucleotide sequence ID" value="NZ_JASVEJ010000031.1"/>
</dbReference>
<name>A0ABT7LZM2_9CYAN</name>
<dbReference type="Proteomes" id="UP001230986">
    <property type="component" value="Unassembled WGS sequence"/>
</dbReference>
<accession>A0ABT7LZM2</accession>
<proteinExistence type="predicted"/>
<keyword evidence="3" id="KW-1185">Reference proteome</keyword>
<evidence type="ECO:0000256" key="1">
    <source>
        <dbReference type="SAM" id="MobiDB-lite"/>
    </source>
</evidence>
<gene>
    <name evidence="2" type="ORF">QQ055_08310</name>
</gene>
<evidence type="ECO:0000313" key="2">
    <source>
        <dbReference type="EMBL" id="MDL5057459.1"/>
    </source>
</evidence>
<dbReference type="EMBL" id="JASVEJ010000031">
    <property type="protein sequence ID" value="MDL5057459.1"/>
    <property type="molecule type" value="Genomic_DNA"/>
</dbReference>
<protein>
    <submittedName>
        <fullName evidence="2">Uncharacterized protein</fullName>
    </submittedName>
</protein>
<feature type="region of interest" description="Disordered" evidence="1">
    <location>
        <begin position="1"/>
        <end position="43"/>
    </location>
</feature>
<sequence>MPEGTWAEKMGRAGAHPSNGMDWTGKHQDAASTLSPRKLLLPQ</sequence>
<reference evidence="2 3" key="1">
    <citation type="submission" date="2023-06" db="EMBL/GenBank/DDBJ databases">
        <title>Whole genome sequence of Oscillatoria calcuttensis NRMC-F 0142.</title>
        <authorList>
            <person name="Shakena Fathima T."/>
            <person name="Muralitharan G."/>
            <person name="Thajuddin N."/>
        </authorList>
    </citation>
    <scope>NUCLEOTIDE SEQUENCE [LARGE SCALE GENOMIC DNA]</scope>
    <source>
        <strain evidence="2 3">NRMC-F 0142</strain>
    </source>
</reference>
<evidence type="ECO:0000313" key="3">
    <source>
        <dbReference type="Proteomes" id="UP001230986"/>
    </source>
</evidence>
<comment type="caution">
    <text evidence="2">The sequence shown here is derived from an EMBL/GenBank/DDBJ whole genome shotgun (WGS) entry which is preliminary data.</text>
</comment>